<gene>
    <name evidence="2" type="ORF">WHI96_07995</name>
</gene>
<feature type="compositionally biased region" description="Polar residues" evidence="1">
    <location>
        <begin position="313"/>
        <end position="329"/>
    </location>
</feature>
<dbReference type="RefSeq" id="WP_345652786.1">
    <property type="nucleotide sequence ID" value="NZ_BAABLY010000082.1"/>
</dbReference>
<proteinExistence type="predicted"/>
<sequence length="529" mass="59157">MTSPLPTVPIAASNPDLEKGLAELDKATPAYEKAAQFFDGKRDEVFASPKLRRLMRRLGINLTFNFAKTPVNAVVERLEISSITSTADGVTAKLSDIWRHNELDVEAPGIHRKAGEFGDGYVMVWPEDDETEVLDESAEEKGGYTRVGIYWNDPTTCRVFYDPEVPRKKHHAIKRWQLADKRWRVDLLYPHTIERYISKPGSKAESSTDFVPYVVDFEIDEETEQVVEIWPAENPFGEIPVFHFRNDRPYGEPEHAGFYGPQDAITKLIVSHMSGVDYQSLPQRYALVDPDSDSGEAADLDEDDFDFELDPTADQNQASKGQGTSQFTSEPGSLWYMQGVKGVGQFETADPDTFLRPMERYLRFGAQICSTPLRFFDYETSRMPSGASQTQADRPFVKKIRNRQLSYGGTWQDVFVFALKILGVEDVEVMVNWAPAETVDDEAGWNVVAAKIANGVPTKQALMEAGYTDDQVKEFLGGQTETLAERLAHLKQVAEVAGQLKSAVDEGLLTQEQVAEMIATALGNDRDAA</sequence>
<reference evidence="2 3" key="1">
    <citation type="submission" date="2024-03" db="EMBL/GenBank/DDBJ databases">
        <title>Draft genome sequence of Pseudonocardia tropica JCM 19149.</title>
        <authorList>
            <person name="Butdee W."/>
            <person name="Duangmal K."/>
        </authorList>
    </citation>
    <scope>NUCLEOTIDE SEQUENCE [LARGE SCALE GENOMIC DNA]</scope>
    <source>
        <strain evidence="2 3">JCM 19149</strain>
    </source>
</reference>
<name>A0ABV1JS48_9PSEU</name>
<evidence type="ECO:0000256" key="1">
    <source>
        <dbReference type="SAM" id="MobiDB-lite"/>
    </source>
</evidence>
<evidence type="ECO:0000313" key="3">
    <source>
        <dbReference type="Proteomes" id="UP001464923"/>
    </source>
</evidence>
<dbReference type="EMBL" id="JBEDNP010000004">
    <property type="protein sequence ID" value="MEQ3538759.1"/>
    <property type="molecule type" value="Genomic_DNA"/>
</dbReference>
<organism evidence="2 3">
    <name type="scientific">Pseudonocardia tropica</name>
    <dbReference type="NCBI Taxonomy" id="681289"/>
    <lineage>
        <taxon>Bacteria</taxon>
        <taxon>Bacillati</taxon>
        <taxon>Actinomycetota</taxon>
        <taxon>Actinomycetes</taxon>
        <taxon>Pseudonocardiales</taxon>
        <taxon>Pseudonocardiaceae</taxon>
        <taxon>Pseudonocardia</taxon>
    </lineage>
</organism>
<dbReference type="Proteomes" id="UP001464923">
    <property type="component" value="Unassembled WGS sequence"/>
</dbReference>
<protein>
    <recommendedName>
        <fullName evidence="4">Phage portal protein, SPP1 Gp6-like</fullName>
    </recommendedName>
</protein>
<evidence type="ECO:0000313" key="2">
    <source>
        <dbReference type="EMBL" id="MEQ3538759.1"/>
    </source>
</evidence>
<feature type="region of interest" description="Disordered" evidence="1">
    <location>
        <begin position="306"/>
        <end position="329"/>
    </location>
</feature>
<accession>A0ABV1JS48</accession>
<keyword evidence="3" id="KW-1185">Reference proteome</keyword>
<comment type="caution">
    <text evidence="2">The sequence shown here is derived from an EMBL/GenBank/DDBJ whole genome shotgun (WGS) entry which is preliminary data.</text>
</comment>
<evidence type="ECO:0008006" key="4">
    <source>
        <dbReference type="Google" id="ProtNLM"/>
    </source>
</evidence>